<dbReference type="InterPro" id="IPR036812">
    <property type="entry name" value="NAD(P)_OxRdtase_dom_sf"/>
</dbReference>
<keyword evidence="4" id="KW-1185">Reference proteome</keyword>
<dbReference type="GO" id="GO:0016491">
    <property type="term" value="F:oxidoreductase activity"/>
    <property type="evidence" value="ECO:0007669"/>
    <property type="project" value="UniProtKB-KW"/>
</dbReference>
<dbReference type="PRINTS" id="PR00069">
    <property type="entry name" value="ALDKETRDTASE"/>
</dbReference>
<reference evidence="3 4" key="1">
    <citation type="submission" date="2014-04" db="EMBL/GenBank/DDBJ databases">
        <authorList>
            <consortium name="DOE Joint Genome Institute"/>
            <person name="Kuo A."/>
            <person name="Tarkka M."/>
            <person name="Buscot F."/>
            <person name="Kohler A."/>
            <person name="Nagy L.G."/>
            <person name="Floudas D."/>
            <person name="Copeland A."/>
            <person name="Barry K.W."/>
            <person name="Cichocki N."/>
            <person name="Veneault-Fourrey C."/>
            <person name="LaButti K."/>
            <person name="Lindquist E.A."/>
            <person name="Lipzen A."/>
            <person name="Lundell T."/>
            <person name="Morin E."/>
            <person name="Murat C."/>
            <person name="Sun H."/>
            <person name="Tunlid A."/>
            <person name="Henrissat B."/>
            <person name="Grigoriev I.V."/>
            <person name="Hibbett D.S."/>
            <person name="Martin F."/>
            <person name="Nordberg H.P."/>
            <person name="Cantor M.N."/>
            <person name="Hua S.X."/>
        </authorList>
    </citation>
    <scope>NUCLEOTIDE SEQUENCE [LARGE SCALE GENOMIC DNA]</scope>
    <source>
        <strain evidence="3 4">F 1598</strain>
    </source>
</reference>
<name>A0A0C3FDE8_PILCF</name>
<dbReference type="Gene3D" id="3.20.20.100">
    <property type="entry name" value="NADP-dependent oxidoreductase domain"/>
    <property type="match status" value="1"/>
</dbReference>
<dbReference type="Proteomes" id="UP000054166">
    <property type="component" value="Unassembled WGS sequence"/>
</dbReference>
<dbReference type="InterPro" id="IPR050791">
    <property type="entry name" value="Aldo-Keto_reductase"/>
</dbReference>
<proteinExistence type="predicted"/>
<sequence length="343" mass="37859">MTTEYNLAKQQLGRDGPKVPQLGFGLMGLSAYYAGAPSRQDALKLLDYAADSGCTFWDTSDIYGDNEDLIGEWFKKSGRRDEIFLATKFGFRTDESKLEVIGTAEYVHSACERSLKRLGVSTIDLYQQHRVDANTPIEITVRAMAELVKAGKVRYLGLSECSAATLRRAHAVHPITSVQVEYSPFSLDIEHEKINLLATCRELGVAVIAYSPLSRGLLTGKIRKYEDLEEGDARKDLPRFSKENFHKNLELVDKLDEIAKAKGVSSAQLVLAWIMAQGKDIFPIPGTTKIKYLEQNLGSLNVELSSAEEAQIRSVVNAADVAGGRYYDAVAALAFLDSAPLRD</sequence>
<evidence type="ECO:0000256" key="1">
    <source>
        <dbReference type="ARBA" id="ARBA00023002"/>
    </source>
</evidence>
<organism evidence="3 4">
    <name type="scientific">Piloderma croceum (strain F 1598)</name>
    <dbReference type="NCBI Taxonomy" id="765440"/>
    <lineage>
        <taxon>Eukaryota</taxon>
        <taxon>Fungi</taxon>
        <taxon>Dikarya</taxon>
        <taxon>Basidiomycota</taxon>
        <taxon>Agaricomycotina</taxon>
        <taxon>Agaricomycetes</taxon>
        <taxon>Agaricomycetidae</taxon>
        <taxon>Atheliales</taxon>
        <taxon>Atheliaceae</taxon>
        <taxon>Piloderma</taxon>
    </lineage>
</organism>
<dbReference type="PANTHER" id="PTHR43625">
    <property type="entry name" value="AFLATOXIN B1 ALDEHYDE REDUCTASE"/>
    <property type="match status" value="1"/>
</dbReference>
<evidence type="ECO:0000259" key="2">
    <source>
        <dbReference type="Pfam" id="PF00248"/>
    </source>
</evidence>
<gene>
    <name evidence="3" type="ORF">PILCRDRAFT_824999</name>
</gene>
<dbReference type="OrthoDB" id="37537at2759"/>
<dbReference type="InParanoid" id="A0A0C3FDE8"/>
<dbReference type="InterPro" id="IPR023210">
    <property type="entry name" value="NADP_OxRdtase_dom"/>
</dbReference>
<reference evidence="4" key="2">
    <citation type="submission" date="2015-01" db="EMBL/GenBank/DDBJ databases">
        <title>Evolutionary Origins and Diversification of the Mycorrhizal Mutualists.</title>
        <authorList>
            <consortium name="DOE Joint Genome Institute"/>
            <consortium name="Mycorrhizal Genomics Consortium"/>
            <person name="Kohler A."/>
            <person name="Kuo A."/>
            <person name="Nagy L.G."/>
            <person name="Floudas D."/>
            <person name="Copeland A."/>
            <person name="Barry K.W."/>
            <person name="Cichocki N."/>
            <person name="Veneault-Fourrey C."/>
            <person name="LaButti K."/>
            <person name="Lindquist E.A."/>
            <person name="Lipzen A."/>
            <person name="Lundell T."/>
            <person name="Morin E."/>
            <person name="Murat C."/>
            <person name="Riley R."/>
            <person name="Ohm R."/>
            <person name="Sun H."/>
            <person name="Tunlid A."/>
            <person name="Henrissat B."/>
            <person name="Grigoriev I.V."/>
            <person name="Hibbett D.S."/>
            <person name="Martin F."/>
        </authorList>
    </citation>
    <scope>NUCLEOTIDE SEQUENCE [LARGE SCALE GENOMIC DNA]</scope>
    <source>
        <strain evidence="4">F 1598</strain>
    </source>
</reference>
<dbReference type="Pfam" id="PF00248">
    <property type="entry name" value="Aldo_ket_red"/>
    <property type="match status" value="1"/>
</dbReference>
<dbReference type="HOGENOM" id="CLU_023205_2_1_1"/>
<dbReference type="InterPro" id="IPR020471">
    <property type="entry name" value="AKR"/>
</dbReference>
<keyword evidence="1" id="KW-0560">Oxidoreductase</keyword>
<evidence type="ECO:0000313" key="4">
    <source>
        <dbReference type="Proteomes" id="UP000054166"/>
    </source>
</evidence>
<dbReference type="PANTHER" id="PTHR43625:SF40">
    <property type="entry name" value="ALDO-KETO REDUCTASE YAKC [NADP(+)]"/>
    <property type="match status" value="1"/>
</dbReference>
<dbReference type="EMBL" id="KN833021">
    <property type="protein sequence ID" value="KIM77769.1"/>
    <property type="molecule type" value="Genomic_DNA"/>
</dbReference>
<protein>
    <recommendedName>
        <fullName evidence="2">NADP-dependent oxidoreductase domain-containing protein</fullName>
    </recommendedName>
</protein>
<feature type="domain" description="NADP-dependent oxidoreductase" evidence="2">
    <location>
        <begin position="22"/>
        <end position="315"/>
    </location>
</feature>
<dbReference type="SUPFAM" id="SSF51430">
    <property type="entry name" value="NAD(P)-linked oxidoreductase"/>
    <property type="match status" value="1"/>
</dbReference>
<evidence type="ECO:0000313" key="3">
    <source>
        <dbReference type="EMBL" id="KIM77769.1"/>
    </source>
</evidence>
<dbReference type="GO" id="GO:0005737">
    <property type="term" value="C:cytoplasm"/>
    <property type="evidence" value="ECO:0007669"/>
    <property type="project" value="TreeGrafter"/>
</dbReference>
<accession>A0A0C3FDE8</accession>
<dbReference type="AlphaFoldDB" id="A0A0C3FDE8"/>
<dbReference type="STRING" id="765440.A0A0C3FDE8"/>